<keyword evidence="1" id="KW-0472">Membrane</keyword>
<evidence type="ECO:0000313" key="3">
    <source>
        <dbReference type="Proteomes" id="UP001175228"/>
    </source>
</evidence>
<organism evidence="2 3">
    <name type="scientific">Armillaria luteobubalina</name>
    <dbReference type="NCBI Taxonomy" id="153913"/>
    <lineage>
        <taxon>Eukaryota</taxon>
        <taxon>Fungi</taxon>
        <taxon>Dikarya</taxon>
        <taxon>Basidiomycota</taxon>
        <taxon>Agaricomycotina</taxon>
        <taxon>Agaricomycetes</taxon>
        <taxon>Agaricomycetidae</taxon>
        <taxon>Agaricales</taxon>
        <taxon>Marasmiineae</taxon>
        <taxon>Physalacriaceae</taxon>
        <taxon>Armillaria</taxon>
    </lineage>
</organism>
<evidence type="ECO:0000256" key="1">
    <source>
        <dbReference type="SAM" id="Phobius"/>
    </source>
</evidence>
<comment type="caution">
    <text evidence="2">The sequence shown here is derived from an EMBL/GenBank/DDBJ whole genome shotgun (WGS) entry which is preliminary data.</text>
</comment>
<dbReference type="Proteomes" id="UP001175228">
    <property type="component" value="Unassembled WGS sequence"/>
</dbReference>
<keyword evidence="3" id="KW-1185">Reference proteome</keyword>
<name>A0AA39PSB7_9AGAR</name>
<reference evidence="2" key="1">
    <citation type="submission" date="2023-06" db="EMBL/GenBank/DDBJ databases">
        <authorList>
            <consortium name="Lawrence Berkeley National Laboratory"/>
            <person name="Ahrendt S."/>
            <person name="Sahu N."/>
            <person name="Indic B."/>
            <person name="Wong-Bajracharya J."/>
            <person name="Merenyi Z."/>
            <person name="Ke H.-M."/>
            <person name="Monk M."/>
            <person name="Kocsube S."/>
            <person name="Drula E."/>
            <person name="Lipzen A."/>
            <person name="Balint B."/>
            <person name="Henrissat B."/>
            <person name="Andreopoulos B."/>
            <person name="Martin F.M."/>
            <person name="Harder C.B."/>
            <person name="Rigling D."/>
            <person name="Ford K.L."/>
            <person name="Foster G.D."/>
            <person name="Pangilinan J."/>
            <person name="Papanicolaou A."/>
            <person name="Barry K."/>
            <person name="LaButti K."/>
            <person name="Viragh M."/>
            <person name="Koriabine M."/>
            <person name="Yan M."/>
            <person name="Riley R."/>
            <person name="Champramary S."/>
            <person name="Plett K.L."/>
            <person name="Tsai I.J."/>
            <person name="Slot J."/>
            <person name="Sipos G."/>
            <person name="Plett J."/>
            <person name="Nagy L.G."/>
            <person name="Grigoriev I.V."/>
        </authorList>
    </citation>
    <scope>NUCLEOTIDE SEQUENCE</scope>
    <source>
        <strain evidence="2">HWK02</strain>
    </source>
</reference>
<sequence length="134" mass="15494">MLYSVTPHLRTIQMHYGEPIIRKAVPLAIGLQPDLEFVALLITSEIIPTANLMLNYILMPIRHEQFYKNFTRKQNMKASVYIRTWALQRWNEGSQVELQQELPALKAEIRQQRAMDGLAKEEAVVNAHLLARKA</sequence>
<dbReference type="AlphaFoldDB" id="A0AA39PSB7"/>
<keyword evidence="1" id="KW-0812">Transmembrane</keyword>
<proteinExistence type="predicted"/>
<dbReference type="EMBL" id="JAUEPU010000037">
    <property type="protein sequence ID" value="KAK0489640.1"/>
    <property type="molecule type" value="Genomic_DNA"/>
</dbReference>
<accession>A0AA39PSB7</accession>
<evidence type="ECO:0000313" key="2">
    <source>
        <dbReference type="EMBL" id="KAK0489640.1"/>
    </source>
</evidence>
<gene>
    <name evidence="2" type="ORF">EDD18DRAFT_1359231</name>
</gene>
<feature type="transmembrane region" description="Helical" evidence="1">
    <location>
        <begin position="37"/>
        <end position="58"/>
    </location>
</feature>
<protein>
    <submittedName>
        <fullName evidence="2">Uncharacterized protein</fullName>
    </submittedName>
</protein>
<keyword evidence="1" id="KW-1133">Transmembrane helix</keyword>